<feature type="region of interest" description="Disordered" evidence="5">
    <location>
        <begin position="1"/>
        <end position="40"/>
    </location>
</feature>
<sequence>MADTNVNAVVANASERPTLGHSGSSSKLLESRTGRDKQRYDGDRRLLACAVILRRKQSDTTLTNTQAARSPSESEASSNQFKKDEWEVLLISSSKHPDEWIIPKGGWESDESSEEGAIREADEEGGVAGKVVRDLGSLDFYSKKNKPCRIYDFLLKLDQQFDWWAEQTRRRQWVEFKGAADLLRPRPELAEMLTRAFAPHTE</sequence>
<dbReference type="SUPFAM" id="SSF55811">
    <property type="entry name" value="Nudix"/>
    <property type="match status" value="1"/>
</dbReference>
<keyword evidence="2" id="KW-0479">Metal-binding</keyword>
<dbReference type="PANTHER" id="PTHR12629:SF0">
    <property type="entry name" value="DIPHOSPHOINOSITOL-POLYPHOSPHATE DIPHOSPHATASE"/>
    <property type="match status" value="1"/>
</dbReference>
<proteinExistence type="predicted"/>
<feature type="compositionally biased region" description="Low complexity" evidence="5">
    <location>
        <begin position="1"/>
        <end position="13"/>
    </location>
</feature>
<dbReference type="Pfam" id="PF00293">
    <property type="entry name" value="NUDIX"/>
    <property type="match status" value="1"/>
</dbReference>
<keyword evidence="4" id="KW-0460">Magnesium</keyword>
<dbReference type="InterPro" id="IPR015797">
    <property type="entry name" value="NUDIX_hydrolase-like_dom_sf"/>
</dbReference>
<evidence type="ECO:0000259" key="6">
    <source>
        <dbReference type="PROSITE" id="PS51462"/>
    </source>
</evidence>
<evidence type="ECO:0000256" key="3">
    <source>
        <dbReference type="ARBA" id="ARBA00022801"/>
    </source>
</evidence>
<accession>A0AAV2YTC6</accession>
<dbReference type="InterPro" id="IPR000086">
    <property type="entry name" value="NUDIX_hydrolase_dom"/>
</dbReference>
<dbReference type="GO" id="GO:0005634">
    <property type="term" value="C:nucleus"/>
    <property type="evidence" value="ECO:0007669"/>
    <property type="project" value="TreeGrafter"/>
</dbReference>
<dbReference type="EMBL" id="DAKRPA010000139">
    <property type="protein sequence ID" value="DAZ97335.1"/>
    <property type="molecule type" value="Genomic_DNA"/>
</dbReference>
<reference evidence="7" key="1">
    <citation type="submission" date="2022-11" db="EMBL/GenBank/DDBJ databases">
        <authorList>
            <person name="Morgan W.R."/>
            <person name="Tartar A."/>
        </authorList>
    </citation>
    <scope>NUCLEOTIDE SEQUENCE</scope>
    <source>
        <strain evidence="7">ARSEF 373</strain>
    </source>
</reference>
<dbReference type="PANTHER" id="PTHR12629">
    <property type="entry name" value="DIPHOSPHOINOSITOL POLYPHOSPHATE PHOSPHOHYDROLASE"/>
    <property type="match status" value="1"/>
</dbReference>
<dbReference type="Proteomes" id="UP001146120">
    <property type="component" value="Unassembled WGS sequence"/>
</dbReference>
<comment type="cofactor">
    <cofactor evidence="1">
        <name>Mg(2+)</name>
        <dbReference type="ChEBI" id="CHEBI:18420"/>
    </cofactor>
</comment>
<dbReference type="InterPro" id="IPR047198">
    <property type="entry name" value="DDP-like_NUDIX"/>
</dbReference>
<organism evidence="7 8">
    <name type="scientific">Lagenidium giganteum</name>
    <dbReference type="NCBI Taxonomy" id="4803"/>
    <lineage>
        <taxon>Eukaryota</taxon>
        <taxon>Sar</taxon>
        <taxon>Stramenopiles</taxon>
        <taxon>Oomycota</taxon>
        <taxon>Peronosporomycetes</taxon>
        <taxon>Pythiales</taxon>
        <taxon>Pythiaceae</taxon>
    </lineage>
</organism>
<keyword evidence="8" id="KW-1185">Reference proteome</keyword>
<evidence type="ECO:0000313" key="7">
    <source>
        <dbReference type="EMBL" id="DAZ97335.1"/>
    </source>
</evidence>
<dbReference type="AlphaFoldDB" id="A0AAV2YTC6"/>
<evidence type="ECO:0000256" key="2">
    <source>
        <dbReference type="ARBA" id="ARBA00022723"/>
    </source>
</evidence>
<dbReference type="CDD" id="cd04666">
    <property type="entry name" value="NUDIX_DIPP2_like_Nudt4"/>
    <property type="match status" value="1"/>
</dbReference>
<evidence type="ECO:0000256" key="5">
    <source>
        <dbReference type="SAM" id="MobiDB-lite"/>
    </source>
</evidence>
<name>A0AAV2YTC6_9STRA</name>
<dbReference type="Gene3D" id="3.90.79.10">
    <property type="entry name" value="Nucleoside Triphosphate Pyrophosphohydrolase"/>
    <property type="match status" value="1"/>
</dbReference>
<reference evidence="7" key="2">
    <citation type="journal article" date="2023" name="Microbiol Resour">
        <title>Decontamination and Annotation of the Draft Genome Sequence of the Oomycete Lagenidium giganteum ARSEF 373.</title>
        <authorList>
            <person name="Morgan W.R."/>
            <person name="Tartar A."/>
        </authorList>
    </citation>
    <scope>NUCLEOTIDE SEQUENCE</scope>
    <source>
        <strain evidence="7">ARSEF 373</strain>
    </source>
</reference>
<dbReference type="PROSITE" id="PS00893">
    <property type="entry name" value="NUDIX_BOX"/>
    <property type="match status" value="1"/>
</dbReference>
<dbReference type="PROSITE" id="PS51462">
    <property type="entry name" value="NUDIX"/>
    <property type="match status" value="1"/>
</dbReference>
<feature type="compositionally biased region" description="Low complexity" evidence="5">
    <location>
        <begin position="67"/>
        <end position="78"/>
    </location>
</feature>
<dbReference type="InterPro" id="IPR020084">
    <property type="entry name" value="NUDIX_hydrolase_CS"/>
</dbReference>
<evidence type="ECO:0000313" key="8">
    <source>
        <dbReference type="Proteomes" id="UP001146120"/>
    </source>
</evidence>
<feature type="compositionally biased region" description="Basic and acidic residues" evidence="5">
    <location>
        <begin position="29"/>
        <end position="40"/>
    </location>
</feature>
<feature type="domain" description="Nudix hydrolase" evidence="6">
    <location>
        <begin position="44"/>
        <end position="196"/>
    </location>
</feature>
<dbReference type="GO" id="GO:0005737">
    <property type="term" value="C:cytoplasm"/>
    <property type="evidence" value="ECO:0007669"/>
    <property type="project" value="TreeGrafter"/>
</dbReference>
<keyword evidence="3" id="KW-0378">Hydrolase</keyword>
<comment type="caution">
    <text evidence="7">The sequence shown here is derived from an EMBL/GenBank/DDBJ whole genome shotgun (WGS) entry which is preliminary data.</text>
</comment>
<dbReference type="GO" id="GO:0016462">
    <property type="term" value="F:pyrophosphatase activity"/>
    <property type="evidence" value="ECO:0007669"/>
    <property type="project" value="InterPro"/>
</dbReference>
<evidence type="ECO:0000256" key="4">
    <source>
        <dbReference type="ARBA" id="ARBA00022842"/>
    </source>
</evidence>
<dbReference type="GO" id="GO:0046872">
    <property type="term" value="F:metal ion binding"/>
    <property type="evidence" value="ECO:0007669"/>
    <property type="project" value="UniProtKB-KW"/>
</dbReference>
<evidence type="ECO:0000256" key="1">
    <source>
        <dbReference type="ARBA" id="ARBA00001946"/>
    </source>
</evidence>
<gene>
    <name evidence="7" type="ORF">N0F65_003699</name>
</gene>
<protein>
    <recommendedName>
        <fullName evidence="6">Nudix hydrolase domain-containing protein</fullName>
    </recommendedName>
</protein>
<feature type="region of interest" description="Disordered" evidence="5">
    <location>
        <begin position="60"/>
        <end position="81"/>
    </location>
</feature>